<evidence type="ECO:0000313" key="2">
    <source>
        <dbReference type="Proteomes" id="UP001360560"/>
    </source>
</evidence>
<reference evidence="1 2" key="1">
    <citation type="journal article" date="2023" name="Elife">
        <title>Identification of key yeast species and microbe-microbe interactions impacting larval growth of Drosophila in the wild.</title>
        <authorList>
            <person name="Mure A."/>
            <person name="Sugiura Y."/>
            <person name="Maeda R."/>
            <person name="Honda K."/>
            <person name="Sakurai N."/>
            <person name="Takahashi Y."/>
            <person name="Watada M."/>
            <person name="Katoh T."/>
            <person name="Gotoh A."/>
            <person name="Gotoh Y."/>
            <person name="Taniguchi I."/>
            <person name="Nakamura K."/>
            <person name="Hayashi T."/>
            <person name="Katayama T."/>
            <person name="Uemura T."/>
            <person name="Hattori Y."/>
        </authorList>
    </citation>
    <scope>NUCLEOTIDE SEQUENCE [LARGE SCALE GENOMIC DNA]</scope>
    <source>
        <strain evidence="1 2">SC-9</strain>
    </source>
</reference>
<evidence type="ECO:0000313" key="1">
    <source>
        <dbReference type="EMBL" id="GMM34226.1"/>
    </source>
</evidence>
<keyword evidence="2" id="KW-1185">Reference proteome</keyword>
<organism evidence="1 2">
    <name type="scientific">Saccharomycopsis crataegensis</name>
    <dbReference type="NCBI Taxonomy" id="43959"/>
    <lineage>
        <taxon>Eukaryota</taxon>
        <taxon>Fungi</taxon>
        <taxon>Dikarya</taxon>
        <taxon>Ascomycota</taxon>
        <taxon>Saccharomycotina</taxon>
        <taxon>Saccharomycetes</taxon>
        <taxon>Saccharomycopsidaceae</taxon>
        <taxon>Saccharomycopsis</taxon>
    </lineage>
</organism>
<proteinExistence type="predicted"/>
<dbReference type="EMBL" id="BTFZ01000002">
    <property type="protein sequence ID" value="GMM34226.1"/>
    <property type="molecule type" value="Genomic_DNA"/>
</dbReference>
<name>A0AAV5QHS2_9ASCO</name>
<dbReference type="AlphaFoldDB" id="A0AAV5QHS2"/>
<evidence type="ECO:0008006" key="3">
    <source>
        <dbReference type="Google" id="ProtNLM"/>
    </source>
</evidence>
<accession>A0AAV5QHS2</accession>
<sequence length="73" mass="8880">MYNSIPRQLFNEKHFEMPIFYKDNKQIRKFLFTEKISTRNEYYALLIFIFCDELAINKISPKGNPVDYLTDHK</sequence>
<gene>
    <name evidence="1" type="ORF">DASC09_015510</name>
</gene>
<dbReference type="GeneID" id="90072205"/>
<dbReference type="Proteomes" id="UP001360560">
    <property type="component" value="Unassembled WGS sequence"/>
</dbReference>
<dbReference type="RefSeq" id="XP_064851226.1">
    <property type="nucleotide sequence ID" value="XM_064995154.1"/>
</dbReference>
<protein>
    <recommendedName>
        <fullName evidence="3">Homing endonuclease LAGLIDADG domain-containing protein</fullName>
    </recommendedName>
</protein>
<comment type="caution">
    <text evidence="1">The sequence shown here is derived from an EMBL/GenBank/DDBJ whole genome shotgun (WGS) entry which is preliminary data.</text>
</comment>